<dbReference type="GO" id="GO:0046839">
    <property type="term" value="P:phospholipid dephosphorylation"/>
    <property type="evidence" value="ECO:0007669"/>
    <property type="project" value="TreeGrafter"/>
</dbReference>
<dbReference type="AlphaFoldDB" id="A0A7F5RNF4"/>
<sequence length="162" mass="18072">MRDVPNVLEGVSLACSLSGIIAGVLKCAVGRPRPDFYNRCFPDGRGDAHFKCTGDRIIVMDGRKSFPSGHAAFAFASMHFICLYLCSKLKIFENHRGEIWRICLCISPLILSSLIAASRICDHHHHPEDVIAGSILGSMVSHFVYYQYFNELSLTPERNLTL</sequence>
<name>A0A7F5RNF4_AGRPL</name>
<proteinExistence type="inferred from homology"/>
<dbReference type="GO" id="GO:0006644">
    <property type="term" value="P:phospholipid metabolic process"/>
    <property type="evidence" value="ECO:0007669"/>
    <property type="project" value="InterPro"/>
</dbReference>
<evidence type="ECO:0000256" key="6">
    <source>
        <dbReference type="SAM" id="Phobius"/>
    </source>
</evidence>
<keyword evidence="4 6" id="KW-1133">Transmembrane helix</keyword>
<comment type="subcellular location">
    <subcellularLocation>
        <location evidence="1">Membrane</location>
        <topology evidence="1">Multi-pass membrane protein</topology>
    </subcellularLocation>
</comment>
<dbReference type="GO" id="GO:0008195">
    <property type="term" value="F:phosphatidate phosphatase activity"/>
    <property type="evidence" value="ECO:0007669"/>
    <property type="project" value="TreeGrafter"/>
</dbReference>
<evidence type="ECO:0000256" key="2">
    <source>
        <dbReference type="ARBA" id="ARBA00008816"/>
    </source>
</evidence>
<comment type="similarity">
    <text evidence="2">Belongs to the PA-phosphatase related phosphoesterase family.</text>
</comment>
<dbReference type="CDD" id="cd03390">
    <property type="entry name" value="PAP2_containing_1_like"/>
    <property type="match status" value="1"/>
</dbReference>
<dbReference type="SMART" id="SM00014">
    <property type="entry name" value="acidPPc"/>
    <property type="match status" value="1"/>
</dbReference>
<dbReference type="Gene3D" id="1.20.144.10">
    <property type="entry name" value="Phosphatidic acid phosphatase type 2/haloperoxidase"/>
    <property type="match status" value="1"/>
</dbReference>
<evidence type="ECO:0000259" key="7">
    <source>
        <dbReference type="SMART" id="SM00014"/>
    </source>
</evidence>
<reference evidence="9" key="1">
    <citation type="submission" date="2025-08" db="UniProtKB">
        <authorList>
            <consortium name="RefSeq"/>
        </authorList>
    </citation>
    <scope>IDENTIFICATION</scope>
    <source>
        <tissue evidence="9">Entire body</tissue>
    </source>
</reference>
<organism evidence="8 9">
    <name type="scientific">Agrilus planipennis</name>
    <name type="common">Emerald ash borer</name>
    <name type="synonym">Agrilus marcopoli</name>
    <dbReference type="NCBI Taxonomy" id="224129"/>
    <lineage>
        <taxon>Eukaryota</taxon>
        <taxon>Metazoa</taxon>
        <taxon>Ecdysozoa</taxon>
        <taxon>Arthropoda</taxon>
        <taxon>Hexapoda</taxon>
        <taxon>Insecta</taxon>
        <taxon>Pterygota</taxon>
        <taxon>Neoptera</taxon>
        <taxon>Endopterygota</taxon>
        <taxon>Coleoptera</taxon>
        <taxon>Polyphaga</taxon>
        <taxon>Elateriformia</taxon>
        <taxon>Buprestoidea</taxon>
        <taxon>Buprestidae</taxon>
        <taxon>Agrilinae</taxon>
        <taxon>Agrilus</taxon>
    </lineage>
</organism>
<feature type="transmembrane region" description="Helical" evidence="6">
    <location>
        <begin position="69"/>
        <end position="87"/>
    </location>
</feature>
<dbReference type="Pfam" id="PF01569">
    <property type="entry name" value="PAP2"/>
    <property type="match status" value="1"/>
</dbReference>
<dbReference type="InParanoid" id="A0A7F5RNF4"/>
<evidence type="ECO:0000313" key="9">
    <source>
        <dbReference type="RefSeq" id="XP_025837461.1"/>
    </source>
</evidence>
<keyword evidence="3 6" id="KW-0812">Transmembrane</keyword>
<dbReference type="Proteomes" id="UP000192223">
    <property type="component" value="Unplaced"/>
</dbReference>
<dbReference type="KEGG" id="apln:108737451"/>
<accession>A0A7F5RNF4</accession>
<dbReference type="InterPro" id="IPR043216">
    <property type="entry name" value="PAP-like"/>
</dbReference>
<protein>
    <submittedName>
        <fullName evidence="9">Phospholipid phosphatase 5</fullName>
    </submittedName>
</protein>
<keyword evidence="8" id="KW-1185">Reference proteome</keyword>
<dbReference type="PANTHER" id="PTHR10165">
    <property type="entry name" value="LIPID PHOSPHATE PHOSPHATASE"/>
    <property type="match status" value="1"/>
</dbReference>
<dbReference type="PANTHER" id="PTHR10165:SF35">
    <property type="entry name" value="RE23632P"/>
    <property type="match status" value="1"/>
</dbReference>
<feature type="domain" description="Phosphatidic acid phosphatase type 2/haloperoxidase" evidence="7">
    <location>
        <begin position="8"/>
        <end position="145"/>
    </location>
</feature>
<evidence type="ECO:0000256" key="4">
    <source>
        <dbReference type="ARBA" id="ARBA00022989"/>
    </source>
</evidence>
<evidence type="ECO:0000313" key="8">
    <source>
        <dbReference type="Proteomes" id="UP000192223"/>
    </source>
</evidence>
<evidence type="ECO:0000256" key="1">
    <source>
        <dbReference type="ARBA" id="ARBA00004141"/>
    </source>
</evidence>
<feature type="transmembrane region" description="Helical" evidence="6">
    <location>
        <begin position="130"/>
        <end position="149"/>
    </location>
</feature>
<feature type="transmembrane region" description="Helical" evidence="6">
    <location>
        <begin position="99"/>
        <end position="118"/>
    </location>
</feature>
<evidence type="ECO:0000256" key="5">
    <source>
        <dbReference type="ARBA" id="ARBA00023136"/>
    </source>
</evidence>
<keyword evidence="5 6" id="KW-0472">Membrane</keyword>
<dbReference type="SUPFAM" id="SSF48317">
    <property type="entry name" value="Acid phosphatase/Vanadium-dependent haloperoxidase"/>
    <property type="match status" value="1"/>
</dbReference>
<dbReference type="InterPro" id="IPR000326">
    <property type="entry name" value="PAP2/HPO"/>
</dbReference>
<dbReference type="InterPro" id="IPR036938">
    <property type="entry name" value="PAP2/HPO_sf"/>
</dbReference>
<dbReference type="GO" id="GO:0016020">
    <property type="term" value="C:membrane"/>
    <property type="evidence" value="ECO:0007669"/>
    <property type="project" value="UniProtKB-SubCell"/>
</dbReference>
<dbReference type="GeneID" id="108737451"/>
<gene>
    <name evidence="9" type="primary">LOC108737451</name>
</gene>
<evidence type="ECO:0000256" key="3">
    <source>
        <dbReference type="ARBA" id="ARBA00022692"/>
    </source>
</evidence>
<dbReference type="OrthoDB" id="10030083at2759"/>
<dbReference type="RefSeq" id="XP_025837461.1">
    <property type="nucleotide sequence ID" value="XM_025981676.1"/>
</dbReference>